<dbReference type="GO" id="GO:0003700">
    <property type="term" value="F:DNA-binding transcription factor activity"/>
    <property type="evidence" value="ECO:0007669"/>
    <property type="project" value="TreeGrafter"/>
</dbReference>
<keyword evidence="1" id="KW-0238">DNA-binding</keyword>
<dbReference type="RefSeq" id="WP_114030610.1">
    <property type="nucleotide sequence ID" value="NZ_QOIL01000012.1"/>
</dbReference>
<dbReference type="EMBL" id="QOIL01000012">
    <property type="protein sequence ID" value="RCG28889.1"/>
    <property type="molecule type" value="Genomic_DNA"/>
</dbReference>
<sequence>MYERVAPVNQGKHEQKGIGPRIAELRALRGYSLRDLGKRAHVSPSMLSRIESGDRHPSEPILAAVARAMGVDMSTLRGQPYIHMLQKDQLDTLLAPIAVALDGWDVHPLEDDPPPRPLPVLETELRGLIEKRAQGRFVEIGKDLPALIAEANHLVLLHDPPGRDRERAHWILSEVCRTVYVVTHRIGFNDLARLGLSRMAAAAAQSGDPREVAIERWNRAQLMADAARHDRGVRLVEQALRDLDDDGEVATQAVRGALHLKAAVLTGRQGDPDGAEDWLGEATRIAEQTGETPAYEVVFGPTNCLIHGMAMASDRDRHGKALERAAKVRMPNGYPAARAGHYWVDRARAEVWTARHAEAMESLETARHVAPDQTRYHPSVHETVAA</sequence>
<accession>A0A367FG55</accession>
<dbReference type="InterPro" id="IPR001387">
    <property type="entry name" value="Cro/C1-type_HTH"/>
</dbReference>
<feature type="domain" description="HTH cro/C1-type" evidence="2">
    <location>
        <begin position="22"/>
        <end position="76"/>
    </location>
</feature>
<gene>
    <name evidence="3" type="ORF">DQ384_21160</name>
</gene>
<evidence type="ECO:0000313" key="4">
    <source>
        <dbReference type="Proteomes" id="UP000253094"/>
    </source>
</evidence>
<reference evidence="3 4" key="1">
    <citation type="submission" date="2018-06" db="EMBL/GenBank/DDBJ databases">
        <title>Sphaerisporangium craniellae sp. nov., isolated from a marine sponge in the South China Sea.</title>
        <authorList>
            <person name="Li L."/>
        </authorList>
    </citation>
    <scope>NUCLEOTIDE SEQUENCE [LARGE SCALE GENOMIC DNA]</scope>
    <source>
        <strain evidence="3 4">CCTCC AA 208026</strain>
    </source>
</reference>
<dbReference type="InterPro" id="IPR011990">
    <property type="entry name" value="TPR-like_helical_dom_sf"/>
</dbReference>
<dbReference type="CDD" id="cd00093">
    <property type="entry name" value="HTH_XRE"/>
    <property type="match status" value="1"/>
</dbReference>
<proteinExistence type="predicted"/>
<comment type="caution">
    <text evidence="3">The sequence shown here is derived from an EMBL/GenBank/DDBJ whole genome shotgun (WGS) entry which is preliminary data.</text>
</comment>
<dbReference type="PANTHER" id="PTHR46797:SF1">
    <property type="entry name" value="METHYLPHOSPHONATE SYNTHASE"/>
    <property type="match status" value="1"/>
</dbReference>
<dbReference type="Gene3D" id="1.10.260.40">
    <property type="entry name" value="lambda repressor-like DNA-binding domains"/>
    <property type="match status" value="1"/>
</dbReference>
<dbReference type="SUPFAM" id="SSF48452">
    <property type="entry name" value="TPR-like"/>
    <property type="match status" value="1"/>
</dbReference>
<evidence type="ECO:0000313" key="3">
    <source>
        <dbReference type="EMBL" id="RCG28889.1"/>
    </source>
</evidence>
<dbReference type="GO" id="GO:0005829">
    <property type="term" value="C:cytosol"/>
    <property type="evidence" value="ECO:0007669"/>
    <property type="project" value="TreeGrafter"/>
</dbReference>
<dbReference type="SUPFAM" id="SSF47413">
    <property type="entry name" value="lambda repressor-like DNA-binding domains"/>
    <property type="match status" value="1"/>
</dbReference>
<name>A0A367FG55_9ACTN</name>
<dbReference type="OrthoDB" id="3504495at2"/>
<dbReference type="InterPro" id="IPR010982">
    <property type="entry name" value="Lambda_DNA-bd_dom_sf"/>
</dbReference>
<dbReference type="Proteomes" id="UP000253094">
    <property type="component" value="Unassembled WGS sequence"/>
</dbReference>
<dbReference type="GO" id="GO:0003677">
    <property type="term" value="F:DNA binding"/>
    <property type="evidence" value="ECO:0007669"/>
    <property type="project" value="UniProtKB-KW"/>
</dbReference>
<organism evidence="3 4">
    <name type="scientific">Sphaerisporangium album</name>
    <dbReference type="NCBI Taxonomy" id="509200"/>
    <lineage>
        <taxon>Bacteria</taxon>
        <taxon>Bacillati</taxon>
        <taxon>Actinomycetota</taxon>
        <taxon>Actinomycetes</taxon>
        <taxon>Streptosporangiales</taxon>
        <taxon>Streptosporangiaceae</taxon>
        <taxon>Sphaerisporangium</taxon>
    </lineage>
</organism>
<evidence type="ECO:0000256" key="1">
    <source>
        <dbReference type="ARBA" id="ARBA00023125"/>
    </source>
</evidence>
<dbReference type="Gene3D" id="1.25.40.10">
    <property type="entry name" value="Tetratricopeptide repeat domain"/>
    <property type="match status" value="1"/>
</dbReference>
<dbReference type="PROSITE" id="PS50943">
    <property type="entry name" value="HTH_CROC1"/>
    <property type="match status" value="1"/>
</dbReference>
<dbReference type="AlphaFoldDB" id="A0A367FG55"/>
<dbReference type="SMART" id="SM00530">
    <property type="entry name" value="HTH_XRE"/>
    <property type="match status" value="1"/>
</dbReference>
<dbReference type="Pfam" id="PF01381">
    <property type="entry name" value="HTH_3"/>
    <property type="match status" value="1"/>
</dbReference>
<dbReference type="InterPro" id="IPR050807">
    <property type="entry name" value="TransReg_Diox_bact_type"/>
</dbReference>
<dbReference type="PANTHER" id="PTHR46797">
    <property type="entry name" value="HTH-TYPE TRANSCRIPTIONAL REGULATOR"/>
    <property type="match status" value="1"/>
</dbReference>
<evidence type="ECO:0000259" key="2">
    <source>
        <dbReference type="PROSITE" id="PS50943"/>
    </source>
</evidence>
<protein>
    <submittedName>
        <fullName evidence="3">XRE family transcriptional regulator</fullName>
    </submittedName>
</protein>
<keyword evidence="4" id="KW-1185">Reference proteome</keyword>